<dbReference type="Gene3D" id="3.30.1330.60">
    <property type="entry name" value="OmpA-like domain"/>
    <property type="match status" value="1"/>
</dbReference>
<evidence type="ECO:0000313" key="11">
    <source>
        <dbReference type="Proteomes" id="UP000198324"/>
    </source>
</evidence>
<reference evidence="10 11" key="1">
    <citation type="submission" date="2017-06" db="EMBL/GenBank/DDBJ databases">
        <authorList>
            <person name="Kim H.J."/>
            <person name="Triplett B.A."/>
        </authorList>
    </citation>
    <scope>NUCLEOTIDE SEQUENCE [LARGE SCALE GENOMIC DNA]</scope>
    <source>
        <strain evidence="10 11">DSM 13116</strain>
    </source>
</reference>
<evidence type="ECO:0000256" key="2">
    <source>
        <dbReference type="ARBA" id="ARBA00008914"/>
    </source>
</evidence>
<accession>A0A238ZGI4</accession>
<evidence type="ECO:0000256" key="4">
    <source>
        <dbReference type="ARBA" id="ARBA00022692"/>
    </source>
</evidence>
<dbReference type="GO" id="GO:0005886">
    <property type="term" value="C:plasma membrane"/>
    <property type="evidence" value="ECO:0007669"/>
    <property type="project" value="UniProtKB-SubCell"/>
</dbReference>
<dbReference type="PANTHER" id="PTHR30329">
    <property type="entry name" value="STATOR ELEMENT OF FLAGELLAR MOTOR COMPLEX"/>
    <property type="match status" value="1"/>
</dbReference>
<dbReference type="InterPro" id="IPR036737">
    <property type="entry name" value="OmpA-like_sf"/>
</dbReference>
<feature type="domain" description="OmpA-like" evidence="9">
    <location>
        <begin position="130"/>
        <end position="253"/>
    </location>
</feature>
<dbReference type="Pfam" id="PF00691">
    <property type="entry name" value="OmpA"/>
    <property type="match status" value="1"/>
</dbReference>
<comment type="subcellular location">
    <subcellularLocation>
        <location evidence="1">Cell membrane</location>
        <topology evidence="1">Single-pass membrane protein</topology>
    </subcellularLocation>
</comment>
<organism evidence="10 11">
    <name type="scientific">Humidesulfovibrio mexicanus</name>
    <dbReference type="NCBI Taxonomy" id="147047"/>
    <lineage>
        <taxon>Bacteria</taxon>
        <taxon>Pseudomonadati</taxon>
        <taxon>Thermodesulfobacteriota</taxon>
        <taxon>Desulfovibrionia</taxon>
        <taxon>Desulfovibrionales</taxon>
        <taxon>Desulfovibrionaceae</taxon>
        <taxon>Humidesulfovibrio</taxon>
    </lineage>
</organism>
<gene>
    <name evidence="10" type="ORF">SAMN04488503_1482</name>
</gene>
<dbReference type="SUPFAM" id="SSF103088">
    <property type="entry name" value="OmpA-like"/>
    <property type="match status" value="1"/>
</dbReference>
<keyword evidence="6 7" id="KW-0472">Membrane</keyword>
<evidence type="ECO:0000256" key="6">
    <source>
        <dbReference type="ARBA" id="ARBA00023136"/>
    </source>
</evidence>
<dbReference type="InterPro" id="IPR050330">
    <property type="entry name" value="Bact_OuterMem_StrucFunc"/>
</dbReference>
<dbReference type="AlphaFoldDB" id="A0A238ZGI4"/>
<evidence type="ECO:0000259" key="9">
    <source>
        <dbReference type="PROSITE" id="PS51123"/>
    </source>
</evidence>
<evidence type="ECO:0000256" key="8">
    <source>
        <dbReference type="SAM" id="Phobius"/>
    </source>
</evidence>
<evidence type="ECO:0000256" key="5">
    <source>
        <dbReference type="ARBA" id="ARBA00022989"/>
    </source>
</evidence>
<dbReference type="EMBL" id="FZOC01000002">
    <property type="protein sequence ID" value="SNR81833.1"/>
    <property type="molecule type" value="Genomic_DNA"/>
</dbReference>
<evidence type="ECO:0000256" key="1">
    <source>
        <dbReference type="ARBA" id="ARBA00004162"/>
    </source>
</evidence>
<keyword evidence="4 8" id="KW-0812">Transmembrane</keyword>
<evidence type="ECO:0000313" key="10">
    <source>
        <dbReference type="EMBL" id="SNR81833.1"/>
    </source>
</evidence>
<keyword evidence="5 8" id="KW-1133">Transmembrane helix</keyword>
<name>A0A238ZGI4_9BACT</name>
<keyword evidence="3" id="KW-1003">Cell membrane</keyword>
<dbReference type="InterPro" id="IPR025713">
    <property type="entry name" value="MotB-like_N_dom"/>
</dbReference>
<evidence type="ECO:0000256" key="7">
    <source>
        <dbReference type="PROSITE-ProRule" id="PRU00473"/>
    </source>
</evidence>
<keyword evidence="11" id="KW-1185">Reference proteome</keyword>
<dbReference type="InterPro" id="IPR006665">
    <property type="entry name" value="OmpA-like"/>
</dbReference>
<sequence length="257" mass="27942">MAKNKGGNTIIIKKVVDGHGGGHHGGSWKVAYADFVTAMMAFFLLLWLIASLKPQQKESLALVFKDAKGENVVVQSVSATTFIPKDAKMGIPEMNLSQQDQLKYEVALMVKELLTQNQELQSNSGISSDNAGVLMQVNNSVMFAPNSAVLKPEAAKILDGVTNILLNQKVDLVIRGHTDDTENGSGLYPSKWELSAARAAAALRYILAKGDGAIAATRLRAAGYADSRPLVPIIDEDSRAVNRRVEFYYHSPEVQTW</sequence>
<dbReference type="Proteomes" id="UP000198324">
    <property type="component" value="Unassembled WGS sequence"/>
</dbReference>
<dbReference type="CDD" id="cd07185">
    <property type="entry name" value="OmpA_C-like"/>
    <property type="match status" value="1"/>
</dbReference>
<comment type="similarity">
    <text evidence="2">Belongs to the MotB family.</text>
</comment>
<dbReference type="PANTHER" id="PTHR30329:SF21">
    <property type="entry name" value="LIPOPROTEIN YIAD-RELATED"/>
    <property type="match status" value="1"/>
</dbReference>
<feature type="transmembrane region" description="Helical" evidence="8">
    <location>
        <begin position="30"/>
        <end position="50"/>
    </location>
</feature>
<evidence type="ECO:0000256" key="3">
    <source>
        <dbReference type="ARBA" id="ARBA00022475"/>
    </source>
</evidence>
<dbReference type="OrthoDB" id="9783110at2"/>
<proteinExistence type="inferred from homology"/>
<dbReference type="Pfam" id="PF13677">
    <property type="entry name" value="MotB_plug"/>
    <property type="match status" value="1"/>
</dbReference>
<dbReference type="PROSITE" id="PS51123">
    <property type="entry name" value="OMPA_2"/>
    <property type="match status" value="1"/>
</dbReference>
<protein>
    <submittedName>
        <fullName evidence="10">Chemotaxis protein MotB</fullName>
    </submittedName>
</protein>
<dbReference type="RefSeq" id="WP_089273244.1">
    <property type="nucleotide sequence ID" value="NZ_FZOC01000002.1"/>
</dbReference>